<comment type="subcellular location">
    <subcellularLocation>
        <location evidence="2">Nucleus</location>
    </subcellularLocation>
</comment>
<feature type="compositionally biased region" description="Low complexity" evidence="3">
    <location>
        <begin position="226"/>
        <end position="241"/>
    </location>
</feature>
<keyword evidence="1 2" id="KW-0539">Nucleus</keyword>
<evidence type="ECO:0000256" key="2">
    <source>
        <dbReference type="PROSITE-ProRule" id="PRU00376"/>
    </source>
</evidence>
<evidence type="ECO:0000313" key="5">
    <source>
        <dbReference type="EMBL" id="CAH3178319.1"/>
    </source>
</evidence>
<evidence type="ECO:0000256" key="1">
    <source>
        <dbReference type="ARBA" id="ARBA00023242"/>
    </source>
</evidence>
<dbReference type="CDD" id="cd16907">
    <property type="entry name" value="YEATS_YEATS2_like"/>
    <property type="match status" value="1"/>
</dbReference>
<dbReference type="InterPro" id="IPR055129">
    <property type="entry name" value="YEATS_dom"/>
</dbReference>
<name>A0ABN8RI93_9CNID</name>
<feature type="region of interest" description="Disordered" evidence="3">
    <location>
        <begin position="458"/>
        <end position="489"/>
    </location>
</feature>
<dbReference type="InterPro" id="IPR038704">
    <property type="entry name" value="YEAST_sf"/>
</dbReference>
<evidence type="ECO:0000256" key="3">
    <source>
        <dbReference type="SAM" id="MobiDB-lite"/>
    </source>
</evidence>
<dbReference type="PROSITE" id="PS51037">
    <property type="entry name" value="YEATS"/>
    <property type="match status" value="1"/>
</dbReference>
<dbReference type="Gene3D" id="2.60.40.1970">
    <property type="entry name" value="YEATS domain"/>
    <property type="match status" value="1"/>
</dbReference>
<feature type="region of interest" description="Disordered" evidence="3">
    <location>
        <begin position="168"/>
        <end position="205"/>
    </location>
</feature>
<feature type="region of interest" description="Disordered" evidence="3">
    <location>
        <begin position="1"/>
        <end position="35"/>
    </location>
</feature>
<reference evidence="5 6" key="1">
    <citation type="submission" date="2022-05" db="EMBL/GenBank/DDBJ databases">
        <authorList>
            <consortium name="Genoscope - CEA"/>
            <person name="William W."/>
        </authorList>
    </citation>
    <scope>NUCLEOTIDE SEQUENCE [LARGE SCALE GENOMIC DNA]</scope>
</reference>
<feature type="compositionally biased region" description="Low complexity" evidence="3">
    <location>
        <begin position="458"/>
        <end position="476"/>
    </location>
</feature>
<evidence type="ECO:0000259" key="4">
    <source>
        <dbReference type="PROSITE" id="PS51037"/>
    </source>
</evidence>
<gene>
    <name evidence="5" type="ORF">PEVE_00011727</name>
</gene>
<dbReference type="Proteomes" id="UP001159427">
    <property type="component" value="Unassembled WGS sequence"/>
</dbReference>
<keyword evidence="6" id="KW-1185">Reference proteome</keyword>
<dbReference type="Pfam" id="PF22951">
    <property type="entry name" value="3HBD"/>
    <property type="match status" value="1"/>
</dbReference>
<organism evidence="5 6">
    <name type="scientific">Porites evermanni</name>
    <dbReference type="NCBI Taxonomy" id="104178"/>
    <lineage>
        <taxon>Eukaryota</taxon>
        <taxon>Metazoa</taxon>
        <taxon>Cnidaria</taxon>
        <taxon>Anthozoa</taxon>
        <taxon>Hexacorallia</taxon>
        <taxon>Scleractinia</taxon>
        <taxon>Fungiina</taxon>
        <taxon>Poritidae</taxon>
        <taxon>Porites</taxon>
    </lineage>
</organism>
<feature type="region of interest" description="Disordered" evidence="3">
    <location>
        <begin position="223"/>
        <end position="248"/>
    </location>
</feature>
<accession>A0ABN8RI93</accession>
<dbReference type="InterPro" id="IPR005033">
    <property type="entry name" value="YEATS"/>
</dbReference>
<dbReference type="Pfam" id="PF03366">
    <property type="entry name" value="YEATS"/>
    <property type="match status" value="1"/>
</dbReference>
<protein>
    <recommendedName>
        <fullName evidence="4">YEATS domain-containing protein</fullName>
    </recommendedName>
</protein>
<evidence type="ECO:0000313" key="6">
    <source>
        <dbReference type="Proteomes" id="UP001159427"/>
    </source>
</evidence>
<dbReference type="PANTHER" id="PTHR23195">
    <property type="entry name" value="YEATS DOMAIN"/>
    <property type="match status" value="1"/>
</dbReference>
<comment type="caution">
    <text evidence="5">The sequence shown here is derived from an EMBL/GenBank/DDBJ whole genome shotgun (WGS) entry which is preliminary data.</text>
</comment>
<feature type="compositionally biased region" description="Polar residues" evidence="3">
    <location>
        <begin position="168"/>
        <end position="177"/>
    </location>
</feature>
<proteinExistence type="predicted"/>
<dbReference type="EMBL" id="CALNXI010001850">
    <property type="protein sequence ID" value="CAH3178319.1"/>
    <property type="molecule type" value="Genomic_DNA"/>
</dbReference>
<sequence>METLLDEKEMEDPDYQAASKEHKREQGTLSTRQQDAKEQAIQRIERIIRQQFSFEIHLKEREIDIIDERISQTKAMLDRLRACVLAKYYGTSELRGNRTSASKAEFCSKRSARNRVKKTEFQGTEPQTVNKSISSFTTEVKDSSNVKKHSSNVKKRAFNDTLTSKCTVSQEVNSTKPAETAVKGDPVAPSESKILPSTENQGKPMASLHKNVNFDAARTSQGLEFPSLSSTKPTSEESSPSVNRSHSNVSSLSVACTGSRFYLKKRVIIGNTSKYIPIDNREDNDKSTHKWMVYVRGTPEDSHIERFIKKVWFFLHPSYRPNDIVEVNKPPFHLTRRGWGEFPVRVQLHFVDPRNKRVDIIHELKLDRTYTGLQTLGSETVVDLELDRRTFEDNFIALNPSLEESFATNLISVSTNSDQRPYIDNASLNKEQSKMLPLVKYSAILDSPRELKRFKLESPLSASPSSVPSTPVNSQPASRCTSPEPESENVKVNKMSEEMHQLLRSAMKEHPLIQPERNVIKYPYCSSSVEQFRSWNIAKRRACEWQRAAAVRRSICRCIPTGKLSTKDILLWCRRLGYTPCDKVGENCMFCKFCGHCIGDAASDEAQEAATHKCEEQTFNSCTSASRLFSELEGKEGCLPNVPLTCTESENLEVDVVGFFPEEGKNKSPEKKPRMFSLCPTLEQEWIREACSDIGISLKPVDIDGVYTHVVESLLLMATKRFADDIIRRSWAYATDKTASYGCRLVTPSHVHKAVCSLSSCDFLRNSYLGEEVPMDEK</sequence>
<dbReference type="InterPro" id="IPR055127">
    <property type="entry name" value="YEATS2_3HBD"/>
</dbReference>
<feature type="domain" description="YEATS" evidence="4">
    <location>
        <begin position="257"/>
        <end position="405"/>
    </location>
</feature>